<comment type="caution">
    <text evidence="9">The sequence shown here is derived from an EMBL/GenBank/DDBJ whole genome shotgun (WGS) entry which is preliminary data.</text>
</comment>
<dbReference type="PANTHER" id="PTHR24291">
    <property type="entry name" value="CYTOCHROME P450 FAMILY 4"/>
    <property type="match status" value="1"/>
</dbReference>
<proteinExistence type="inferred from homology"/>
<keyword evidence="2 7" id="KW-0349">Heme</keyword>
<comment type="similarity">
    <text evidence="1 8">Belongs to the cytochrome P450 family.</text>
</comment>
<dbReference type="Gene3D" id="1.10.630.10">
    <property type="entry name" value="Cytochrome P450"/>
    <property type="match status" value="1"/>
</dbReference>
<reference evidence="9 10" key="1">
    <citation type="submission" date="2019-01" db="EMBL/GenBank/DDBJ databases">
        <title>Draft genome sequence of Dictyobacter sp. Uno17.</title>
        <authorList>
            <person name="Wang C.M."/>
            <person name="Zheng Y."/>
            <person name="Sakai Y."/>
            <person name="Abe K."/>
            <person name="Yokota A."/>
            <person name="Yabe S."/>
        </authorList>
    </citation>
    <scope>NUCLEOTIDE SEQUENCE [LARGE SCALE GENOMIC DNA]</scope>
    <source>
        <strain evidence="9 10">Uno17</strain>
    </source>
</reference>
<dbReference type="RefSeq" id="WP_149404421.1">
    <property type="nucleotide sequence ID" value="NZ_BIXY01000125.1"/>
</dbReference>
<keyword evidence="6 8" id="KW-0503">Monooxygenase</keyword>
<dbReference type="EMBL" id="BIXY01000125">
    <property type="protein sequence ID" value="GCF11594.1"/>
    <property type="molecule type" value="Genomic_DNA"/>
</dbReference>
<name>A0A5A5TKX9_9CHLR</name>
<dbReference type="InterPro" id="IPR002401">
    <property type="entry name" value="Cyt_P450_E_grp-I"/>
</dbReference>
<evidence type="ECO:0000313" key="10">
    <source>
        <dbReference type="Proteomes" id="UP000322530"/>
    </source>
</evidence>
<dbReference type="PRINTS" id="PR00463">
    <property type="entry name" value="EP450I"/>
</dbReference>
<evidence type="ECO:0000256" key="5">
    <source>
        <dbReference type="ARBA" id="ARBA00023004"/>
    </source>
</evidence>
<organism evidence="9 10">
    <name type="scientific">Dictyobacter arantiisoli</name>
    <dbReference type="NCBI Taxonomy" id="2014874"/>
    <lineage>
        <taxon>Bacteria</taxon>
        <taxon>Bacillati</taxon>
        <taxon>Chloroflexota</taxon>
        <taxon>Ktedonobacteria</taxon>
        <taxon>Ktedonobacterales</taxon>
        <taxon>Dictyobacteraceae</taxon>
        <taxon>Dictyobacter</taxon>
    </lineage>
</organism>
<evidence type="ECO:0008006" key="11">
    <source>
        <dbReference type="Google" id="ProtNLM"/>
    </source>
</evidence>
<evidence type="ECO:0000313" key="9">
    <source>
        <dbReference type="EMBL" id="GCF11594.1"/>
    </source>
</evidence>
<dbReference type="CDD" id="cd20620">
    <property type="entry name" value="CYP132-like"/>
    <property type="match status" value="1"/>
</dbReference>
<keyword evidence="5 7" id="KW-0408">Iron</keyword>
<dbReference type="PRINTS" id="PR00385">
    <property type="entry name" value="P450"/>
</dbReference>
<dbReference type="Proteomes" id="UP000322530">
    <property type="component" value="Unassembled WGS sequence"/>
</dbReference>
<dbReference type="GO" id="GO:0004497">
    <property type="term" value="F:monooxygenase activity"/>
    <property type="evidence" value="ECO:0007669"/>
    <property type="project" value="UniProtKB-KW"/>
</dbReference>
<evidence type="ECO:0000256" key="3">
    <source>
        <dbReference type="ARBA" id="ARBA00022723"/>
    </source>
</evidence>
<keyword evidence="10" id="KW-1185">Reference proteome</keyword>
<dbReference type="InterPro" id="IPR017972">
    <property type="entry name" value="Cyt_P450_CS"/>
</dbReference>
<dbReference type="AlphaFoldDB" id="A0A5A5TKX9"/>
<dbReference type="PANTHER" id="PTHR24291:SF50">
    <property type="entry name" value="BIFUNCTIONAL ALBAFLAVENONE MONOOXYGENASE_TERPENE SYNTHASE"/>
    <property type="match status" value="1"/>
</dbReference>
<evidence type="ECO:0000256" key="8">
    <source>
        <dbReference type="RuleBase" id="RU000461"/>
    </source>
</evidence>
<dbReference type="InterPro" id="IPR050196">
    <property type="entry name" value="Cytochrome_P450_Monoox"/>
</dbReference>
<dbReference type="SUPFAM" id="SSF48264">
    <property type="entry name" value="Cytochrome P450"/>
    <property type="match status" value="1"/>
</dbReference>
<dbReference type="InterPro" id="IPR036396">
    <property type="entry name" value="Cyt_P450_sf"/>
</dbReference>
<keyword evidence="4 8" id="KW-0560">Oxidoreductase</keyword>
<comment type="cofactor">
    <cofactor evidence="7">
        <name>heme</name>
        <dbReference type="ChEBI" id="CHEBI:30413"/>
    </cofactor>
</comment>
<protein>
    <recommendedName>
        <fullName evidence="11">Cytochrome P450</fullName>
    </recommendedName>
</protein>
<evidence type="ECO:0000256" key="7">
    <source>
        <dbReference type="PIRSR" id="PIRSR602401-1"/>
    </source>
</evidence>
<evidence type="ECO:0000256" key="6">
    <source>
        <dbReference type="ARBA" id="ARBA00023033"/>
    </source>
</evidence>
<dbReference type="GO" id="GO:0016705">
    <property type="term" value="F:oxidoreductase activity, acting on paired donors, with incorporation or reduction of molecular oxygen"/>
    <property type="evidence" value="ECO:0007669"/>
    <property type="project" value="InterPro"/>
</dbReference>
<evidence type="ECO:0000256" key="4">
    <source>
        <dbReference type="ARBA" id="ARBA00023002"/>
    </source>
</evidence>
<dbReference type="PROSITE" id="PS00086">
    <property type="entry name" value="CYTOCHROME_P450"/>
    <property type="match status" value="1"/>
</dbReference>
<evidence type="ECO:0000256" key="1">
    <source>
        <dbReference type="ARBA" id="ARBA00010617"/>
    </source>
</evidence>
<sequence>MAQTNEGSLKEAPGPRNGLFGENLRALQKDSVGLFLRMQRQYGDVLRFRALGSIYVYMISDPDGIDYMLRRNSQNYARASAHKQFESLLGNEGLLTTDGASWLRQRRLAQPAFHRQRIAALAPMMTRAAVETVAHWRDYERKQESFDLVHEMMRITLQIVAEALFSIDVTRDADQIGAAFGSALSYIQYSLSHIMPPSFVPTRRNRLYQEARAQLDTFVYKLIAERRALDEDKGDLLSMFLKARDADTNGGMSDKQLHDEMITMLLAGHETTATTLTWAFYLLSQHPESEQRMYAEIVDALHGRLPTFEDLSELPYTRMVIDETLRIYPATTGVPRTSIAEDEICGYRIPARSNMVASSYVVHRHPAYWEDPERFDPERFTPERSAGRPQFAYFPFSGGPRQCIGNSFALMEATLVLATIAQRYRVRPLPGYKVIAEQLVTLRPKGGLSVLVEAR</sequence>
<dbReference type="GO" id="GO:0005506">
    <property type="term" value="F:iron ion binding"/>
    <property type="evidence" value="ECO:0007669"/>
    <property type="project" value="InterPro"/>
</dbReference>
<dbReference type="GO" id="GO:0020037">
    <property type="term" value="F:heme binding"/>
    <property type="evidence" value="ECO:0007669"/>
    <property type="project" value="InterPro"/>
</dbReference>
<evidence type="ECO:0000256" key="2">
    <source>
        <dbReference type="ARBA" id="ARBA00022617"/>
    </source>
</evidence>
<keyword evidence="3 7" id="KW-0479">Metal-binding</keyword>
<dbReference type="Pfam" id="PF00067">
    <property type="entry name" value="p450"/>
    <property type="match status" value="1"/>
</dbReference>
<dbReference type="OrthoDB" id="140159at2"/>
<feature type="binding site" description="axial binding residue" evidence="7">
    <location>
        <position position="403"/>
    </location>
    <ligand>
        <name>heme</name>
        <dbReference type="ChEBI" id="CHEBI:30413"/>
    </ligand>
    <ligandPart>
        <name>Fe</name>
        <dbReference type="ChEBI" id="CHEBI:18248"/>
    </ligandPart>
</feature>
<gene>
    <name evidence="9" type="ORF">KDI_51580</name>
</gene>
<dbReference type="InterPro" id="IPR001128">
    <property type="entry name" value="Cyt_P450"/>
</dbReference>
<accession>A0A5A5TKX9</accession>